<gene>
    <name evidence="7" type="ORF">J8F10_24125</name>
</gene>
<reference evidence="7 8" key="1">
    <citation type="submission" date="2021-04" db="EMBL/GenBank/DDBJ databases">
        <authorList>
            <person name="Ivanova A."/>
        </authorList>
    </citation>
    <scope>NUCLEOTIDE SEQUENCE [LARGE SCALE GENOMIC DNA]</scope>
    <source>
        <strain evidence="7 8">G18</strain>
    </source>
</reference>
<dbReference type="RefSeq" id="WP_210658246.1">
    <property type="nucleotide sequence ID" value="NZ_JAGKQQ010000001.1"/>
</dbReference>
<feature type="transmembrane region" description="Helical" evidence="5">
    <location>
        <begin position="145"/>
        <end position="163"/>
    </location>
</feature>
<evidence type="ECO:0000313" key="8">
    <source>
        <dbReference type="Proteomes" id="UP000676565"/>
    </source>
</evidence>
<dbReference type="EMBL" id="JAGKQQ010000001">
    <property type="protein sequence ID" value="MBP3958348.1"/>
    <property type="molecule type" value="Genomic_DNA"/>
</dbReference>
<feature type="transmembrane region" description="Helical" evidence="5">
    <location>
        <begin position="293"/>
        <end position="314"/>
    </location>
</feature>
<name>A0ABS5BZM2_9BACT</name>
<dbReference type="PANTHER" id="PTHR37422">
    <property type="entry name" value="TEICHURONIC ACID BIOSYNTHESIS PROTEIN TUAE"/>
    <property type="match status" value="1"/>
</dbReference>
<keyword evidence="8" id="KW-1185">Reference proteome</keyword>
<accession>A0ABS5BZM2</accession>
<evidence type="ECO:0000256" key="2">
    <source>
        <dbReference type="ARBA" id="ARBA00022692"/>
    </source>
</evidence>
<feature type="transmembrane region" description="Helical" evidence="5">
    <location>
        <begin position="245"/>
        <end position="273"/>
    </location>
</feature>
<dbReference type="Proteomes" id="UP000676565">
    <property type="component" value="Unassembled WGS sequence"/>
</dbReference>
<feature type="transmembrane region" description="Helical" evidence="5">
    <location>
        <begin position="321"/>
        <end position="342"/>
    </location>
</feature>
<feature type="transmembrane region" description="Helical" evidence="5">
    <location>
        <begin position="170"/>
        <end position="203"/>
    </location>
</feature>
<dbReference type="InterPro" id="IPR051533">
    <property type="entry name" value="WaaL-like"/>
</dbReference>
<feature type="domain" description="O-antigen ligase-related" evidence="6">
    <location>
        <begin position="171"/>
        <end position="306"/>
    </location>
</feature>
<feature type="transmembrane region" description="Helical" evidence="5">
    <location>
        <begin position="56"/>
        <end position="74"/>
    </location>
</feature>
<comment type="caution">
    <text evidence="7">The sequence shown here is derived from an EMBL/GenBank/DDBJ whole genome shotgun (WGS) entry which is preliminary data.</text>
</comment>
<feature type="transmembrane region" description="Helical" evidence="5">
    <location>
        <begin position="80"/>
        <end position="96"/>
    </location>
</feature>
<comment type="subcellular location">
    <subcellularLocation>
        <location evidence="1">Membrane</location>
        <topology evidence="1">Multi-pass membrane protein</topology>
    </subcellularLocation>
</comment>
<keyword evidence="2 5" id="KW-0812">Transmembrane</keyword>
<feature type="transmembrane region" description="Helical" evidence="5">
    <location>
        <begin position="27"/>
        <end position="44"/>
    </location>
</feature>
<keyword evidence="3 5" id="KW-1133">Transmembrane helix</keyword>
<protein>
    <submittedName>
        <fullName evidence="7">O-antigen ligase family protein</fullName>
    </submittedName>
</protein>
<evidence type="ECO:0000256" key="5">
    <source>
        <dbReference type="SAM" id="Phobius"/>
    </source>
</evidence>
<evidence type="ECO:0000256" key="1">
    <source>
        <dbReference type="ARBA" id="ARBA00004141"/>
    </source>
</evidence>
<keyword evidence="4 5" id="KW-0472">Membrane</keyword>
<organism evidence="7 8">
    <name type="scientific">Gemmata palustris</name>
    <dbReference type="NCBI Taxonomy" id="2822762"/>
    <lineage>
        <taxon>Bacteria</taxon>
        <taxon>Pseudomonadati</taxon>
        <taxon>Planctomycetota</taxon>
        <taxon>Planctomycetia</taxon>
        <taxon>Gemmatales</taxon>
        <taxon>Gemmataceae</taxon>
        <taxon>Gemmata</taxon>
    </lineage>
</organism>
<dbReference type="PANTHER" id="PTHR37422:SF13">
    <property type="entry name" value="LIPOPOLYSACCHARIDE BIOSYNTHESIS PROTEIN PA4999-RELATED"/>
    <property type="match status" value="1"/>
</dbReference>
<proteinExistence type="predicted"/>
<feature type="transmembrane region" description="Helical" evidence="5">
    <location>
        <begin position="209"/>
        <end position="233"/>
    </location>
</feature>
<evidence type="ECO:0000256" key="3">
    <source>
        <dbReference type="ARBA" id="ARBA00022989"/>
    </source>
</evidence>
<evidence type="ECO:0000313" key="7">
    <source>
        <dbReference type="EMBL" id="MBP3958348.1"/>
    </source>
</evidence>
<dbReference type="Pfam" id="PF04932">
    <property type="entry name" value="Wzy_C"/>
    <property type="match status" value="1"/>
</dbReference>
<dbReference type="InterPro" id="IPR007016">
    <property type="entry name" value="O-antigen_ligase-rel_domated"/>
</dbReference>
<evidence type="ECO:0000256" key="4">
    <source>
        <dbReference type="ARBA" id="ARBA00023136"/>
    </source>
</evidence>
<evidence type="ECO:0000259" key="6">
    <source>
        <dbReference type="Pfam" id="PF04932"/>
    </source>
</evidence>
<dbReference type="GO" id="GO:0016874">
    <property type="term" value="F:ligase activity"/>
    <property type="evidence" value="ECO:0007669"/>
    <property type="project" value="UniProtKB-KW"/>
</dbReference>
<feature type="transmembrane region" description="Helical" evidence="5">
    <location>
        <begin position="103"/>
        <end position="125"/>
    </location>
</feature>
<keyword evidence="7" id="KW-0436">Ligase</keyword>
<sequence>MPVLVPALLHATALIVALLVQTTASPLAGAWVLFFIAGCAALLYRGDFRGSKPATWHFTLIWLVAISASAFLLAPVRGGAATLAILAAMPALALCLKREDLPSYFGCFGTVLAVYAAGLITQYALGVQYTEYNFNGVAWPLLNPNNAAAVLNCGLIPAFWAGFRNTKYWLLAILFAAALYCTQSFAGGASAIMACGLILIGQIGFRPVLALGAAGGSALAVLCLVSPGVYESLFGEAVKSFTYRFPIWGASASLLQLAPQTGLGLGSFAYYYAQVRTEGLSSGFYAHNDVLHLAVEAGIPVALIFCALAACVAISTRKHNVAPACALFVVFLQGMVEFQFYVPAVSILAGLTLAWHAHARKESLA</sequence>